<dbReference type="Proteomes" id="UP000028999">
    <property type="component" value="Unassembled WGS sequence"/>
</dbReference>
<feature type="region of interest" description="Disordered" evidence="3">
    <location>
        <begin position="1"/>
        <end position="96"/>
    </location>
</feature>
<dbReference type="GO" id="GO:0005634">
    <property type="term" value="C:nucleus"/>
    <property type="evidence" value="ECO:0000318"/>
    <property type="project" value="GO_Central"/>
</dbReference>
<feature type="compositionally biased region" description="Polar residues" evidence="3">
    <location>
        <begin position="67"/>
        <end position="91"/>
    </location>
</feature>
<dbReference type="PANTHER" id="PTHR33142">
    <property type="entry name" value="CYCLIN-DEPENDENT PROTEIN KINASE INHIBITOR SMR13"/>
    <property type="match status" value="1"/>
</dbReference>
<dbReference type="InterPro" id="IPR040389">
    <property type="entry name" value="SMR"/>
</dbReference>
<name>A0A078GLX9_BRANA</name>
<feature type="compositionally biased region" description="Basic and acidic residues" evidence="3">
    <location>
        <begin position="11"/>
        <end position="27"/>
    </location>
</feature>
<feature type="compositionally biased region" description="Basic residues" evidence="3">
    <location>
        <begin position="44"/>
        <end position="65"/>
    </location>
</feature>
<dbReference type="EMBL" id="LK032206">
    <property type="protein sequence ID" value="CDY27555.1"/>
    <property type="molecule type" value="Genomic_DNA"/>
</dbReference>
<dbReference type="GO" id="GO:0032875">
    <property type="term" value="P:regulation of DNA endoreduplication"/>
    <property type="evidence" value="ECO:0007669"/>
    <property type="project" value="InterPro"/>
</dbReference>
<reference evidence="4 5" key="1">
    <citation type="journal article" date="2014" name="Science">
        <title>Plant genetics. Early allopolyploid evolution in the post-Neolithic Brassica napus oilseed genome.</title>
        <authorList>
            <person name="Chalhoub B."/>
            <person name="Denoeud F."/>
            <person name="Liu S."/>
            <person name="Parkin I.A."/>
            <person name="Tang H."/>
            <person name="Wang X."/>
            <person name="Chiquet J."/>
            <person name="Belcram H."/>
            <person name="Tong C."/>
            <person name="Samans B."/>
            <person name="Correa M."/>
            <person name="Da Silva C."/>
            <person name="Just J."/>
            <person name="Falentin C."/>
            <person name="Koh C.S."/>
            <person name="Le Clainche I."/>
            <person name="Bernard M."/>
            <person name="Bento P."/>
            <person name="Noel B."/>
            <person name="Labadie K."/>
            <person name="Alberti A."/>
            <person name="Charles M."/>
            <person name="Arnaud D."/>
            <person name="Guo H."/>
            <person name="Daviaud C."/>
            <person name="Alamery S."/>
            <person name="Jabbari K."/>
            <person name="Zhao M."/>
            <person name="Edger P.P."/>
            <person name="Chelaifa H."/>
            <person name="Tack D."/>
            <person name="Lassalle G."/>
            <person name="Mestiri I."/>
            <person name="Schnel N."/>
            <person name="Le Paslier M.C."/>
            <person name="Fan G."/>
            <person name="Renault V."/>
            <person name="Bayer P.E."/>
            <person name="Golicz A.A."/>
            <person name="Manoli S."/>
            <person name="Lee T.H."/>
            <person name="Thi V.H."/>
            <person name="Chalabi S."/>
            <person name="Hu Q."/>
            <person name="Fan C."/>
            <person name="Tollenaere R."/>
            <person name="Lu Y."/>
            <person name="Battail C."/>
            <person name="Shen J."/>
            <person name="Sidebottom C.H."/>
            <person name="Wang X."/>
            <person name="Canaguier A."/>
            <person name="Chauveau A."/>
            <person name="Berard A."/>
            <person name="Deniot G."/>
            <person name="Guan M."/>
            <person name="Liu Z."/>
            <person name="Sun F."/>
            <person name="Lim Y.P."/>
            <person name="Lyons E."/>
            <person name="Town C.D."/>
            <person name="Bancroft I."/>
            <person name="Wang X."/>
            <person name="Meng J."/>
            <person name="Ma J."/>
            <person name="Pires J.C."/>
            <person name="King G.J."/>
            <person name="Brunel D."/>
            <person name="Delourme R."/>
            <person name="Renard M."/>
            <person name="Aury J.M."/>
            <person name="Adams K.L."/>
            <person name="Batley J."/>
            <person name="Snowdon R.J."/>
            <person name="Tost J."/>
            <person name="Edwards D."/>
            <person name="Zhou Y."/>
            <person name="Hua W."/>
            <person name="Sharpe A.G."/>
            <person name="Paterson A.H."/>
            <person name="Guan C."/>
            <person name="Wincker P."/>
        </authorList>
    </citation>
    <scope>NUCLEOTIDE SEQUENCE [LARGE SCALE GENOMIC DNA]</scope>
    <source>
        <strain evidence="5">cv. Darmor-bzh</strain>
    </source>
</reference>
<protein>
    <submittedName>
        <fullName evidence="4">BnaC01g32380D protein</fullName>
    </submittedName>
</protein>
<dbReference type="AlphaFoldDB" id="A0A078GLX9"/>
<dbReference type="Gramene" id="CDY27555">
    <property type="protein sequence ID" value="CDY27555"/>
    <property type="gene ID" value="GSBRNA2T00038264001"/>
</dbReference>
<keyword evidence="1" id="KW-0649">Protein kinase inhibitor</keyword>
<sequence length="155" mass="17102">MPETKSNYGRGDGDKGSCEEKGTVEDRGDGDDEKNAWSKMPSQKARKPNRAGKKLKRTHFKKPLPQHKNTNTANTNNYVPSPSPAVLTSLSPGEGGGGGGCYTPKAHKYRIPELLTCPPAPKKQRVPQNCVLRRRQIVFFAPPEIELFFVKAVDQ</sequence>
<proteinExistence type="predicted"/>
<evidence type="ECO:0000256" key="3">
    <source>
        <dbReference type="SAM" id="MobiDB-lite"/>
    </source>
</evidence>
<evidence type="ECO:0000313" key="5">
    <source>
        <dbReference type="Proteomes" id="UP000028999"/>
    </source>
</evidence>
<gene>
    <name evidence="4" type="primary">BnaC01g32380D</name>
    <name evidence="4" type="ORF">GSBRNA2T00038264001</name>
</gene>
<accession>A0A078GLX9</accession>
<evidence type="ECO:0000256" key="2">
    <source>
        <dbReference type="ARBA" id="ARBA00023306"/>
    </source>
</evidence>
<dbReference type="GO" id="GO:0004860">
    <property type="term" value="F:protein kinase inhibitor activity"/>
    <property type="evidence" value="ECO:0007669"/>
    <property type="project" value="UniProtKB-KW"/>
</dbReference>
<dbReference type="OMA" id="HKYRIPE"/>
<organism evidence="4 5">
    <name type="scientific">Brassica napus</name>
    <name type="common">Rape</name>
    <dbReference type="NCBI Taxonomy" id="3708"/>
    <lineage>
        <taxon>Eukaryota</taxon>
        <taxon>Viridiplantae</taxon>
        <taxon>Streptophyta</taxon>
        <taxon>Embryophyta</taxon>
        <taxon>Tracheophyta</taxon>
        <taxon>Spermatophyta</taxon>
        <taxon>Magnoliopsida</taxon>
        <taxon>eudicotyledons</taxon>
        <taxon>Gunneridae</taxon>
        <taxon>Pentapetalae</taxon>
        <taxon>rosids</taxon>
        <taxon>malvids</taxon>
        <taxon>Brassicales</taxon>
        <taxon>Brassicaceae</taxon>
        <taxon>Brassiceae</taxon>
        <taxon>Brassica</taxon>
    </lineage>
</organism>
<evidence type="ECO:0000256" key="1">
    <source>
        <dbReference type="ARBA" id="ARBA00023013"/>
    </source>
</evidence>
<dbReference type="PaxDb" id="3708-A0A078GLX9"/>
<keyword evidence="2" id="KW-0131">Cell cycle</keyword>
<dbReference type="PANTHER" id="PTHR33142:SF85">
    <property type="entry name" value="BNAA01G25510D PROTEIN"/>
    <property type="match status" value="1"/>
</dbReference>
<keyword evidence="5" id="KW-1185">Reference proteome</keyword>
<evidence type="ECO:0000313" key="4">
    <source>
        <dbReference type="EMBL" id="CDY27555.1"/>
    </source>
</evidence>